<dbReference type="NCBIfam" id="TIGR02200">
    <property type="entry name" value="GlrX_actino"/>
    <property type="match status" value="1"/>
</dbReference>
<sequence>MPQLTMYSTTWCGYCRRLKIQLDAAGVTYDEVNIERDADAAAFVEGVNGGNRTVPTVRFPDDSALTNPSLAQVTAKLDALAA</sequence>
<dbReference type="InterPro" id="IPR011915">
    <property type="entry name" value="GlrX_actino"/>
</dbReference>
<keyword evidence="3" id="KW-1185">Reference proteome</keyword>
<protein>
    <submittedName>
        <fullName evidence="2">Mycoredoxin</fullName>
    </submittedName>
</protein>
<dbReference type="PROSITE" id="PS51354">
    <property type="entry name" value="GLUTAREDOXIN_2"/>
    <property type="match status" value="1"/>
</dbReference>
<dbReference type="PROSITE" id="PS00194">
    <property type="entry name" value="THIOREDOXIN_1"/>
    <property type="match status" value="1"/>
</dbReference>
<evidence type="ECO:0000259" key="1">
    <source>
        <dbReference type="Pfam" id="PF00462"/>
    </source>
</evidence>
<evidence type="ECO:0000313" key="2">
    <source>
        <dbReference type="EMBL" id="MDT0351729.1"/>
    </source>
</evidence>
<evidence type="ECO:0000313" key="3">
    <source>
        <dbReference type="Proteomes" id="UP001183202"/>
    </source>
</evidence>
<dbReference type="Pfam" id="PF00462">
    <property type="entry name" value="Glutaredoxin"/>
    <property type="match status" value="1"/>
</dbReference>
<dbReference type="CDD" id="cd02976">
    <property type="entry name" value="NrdH"/>
    <property type="match status" value="1"/>
</dbReference>
<dbReference type="Gene3D" id="3.40.30.10">
    <property type="entry name" value="Glutaredoxin"/>
    <property type="match status" value="1"/>
</dbReference>
<dbReference type="InterPro" id="IPR017937">
    <property type="entry name" value="Thioredoxin_CS"/>
</dbReference>
<organism evidence="2 3">
    <name type="scientific">Pseudonocardia charpentierae</name>
    <dbReference type="NCBI Taxonomy" id="3075545"/>
    <lineage>
        <taxon>Bacteria</taxon>
        <taxon>Bacillati</taxon>
        <taxon>Actinomycetota</taxon>
        <taxon>Actinomycetes</taxon>
        <taxon>Pseudonocardiales</taxon>
        <taxon>Pseudonocardiaceae</taxon>
        <taxon>Pseudonocardia</taxon>
    </lineage>
</organism>
<dbReference type="PANTHER" id="PTHR34386">
    <property type="entry name" value="GLUTAREDOXIN"/>
    <property type="match status" value="1"/>
</dbReference>
<reference evidence="3" key="1">
    <citation type="submission" date="2023-07" db="EMBL/GenBank/DDBJ databases">
        <title>30 novel species of actinomycetes from the DSMZ collection.</title>
        <authorList>
            <person name="Nouioui I."/>
        </authorList>
    </citation>
    <scope>NUCLEOTIDE SEQUENCE [LARGE SCALE GENOMIC DNA]</scope>
    <source>
        <strain evidence="3">DSM 45834</strain>
    </source>
</reference>
<proteinExistence type="predicted"/>
<dbReference type="PANTHER" id="PTHR34386:SF1">
    <property type="entry name" value="GLUTAREDOXIN-LIKE PROTEIN NRDH"/>
    <property type="match status" value="1"/>
</dbReference>
<dbReference type="EMBL" id="JAVREJ010000014">
    <property type="protein sequence ID" value="MDT0351729.1"/>
    <property type="molecule type" value="Genomic_DNA"/>
</dbReference>
<name>A0ABU2NGK9_9PSEU</name>
<gene>
    <name evidence="2" type="ORF">RM445_19585</name>
</gene>
<dbReference type="InterPro" id="IPR051548">
    <property type="entry name" value="Grx-like_ET"/>
</dbReference>
<feature type="domain" description="Glutaredoxin" evidence="1">
    <location>
        <begin position="5"/>
        <end position="59"/>
    </location>
</feature>
<dbReference type="InterPro" id="IPR002109">
    <property type="entry name" value="Glutaredoxin"/>
</dbReference>
<accession>A0ABU2NGK9</accession>
<dbReference type="SUPFAM" id="SSF52833">
    <property type="entry name" value="Thioredoxin-like"/>
    <property type="match status" value="1"/>
</dbReference>
<comment type="caution">
    <text evidence="2">The sequence shown here is derived from an EMBL/GenBank/DDBJ whole genome shotgun (WGS) entry which is preliminary data.</text>
</comment>
<dbReference type="InterPro" id="IPR036249">
    <property type="entry name" value="Thioredoxin-like_sf"/>
</dbReference>
<dbReference type="Proteomes" id="UP001183202">
    <property type="component" value="Unassembled WGS sequence"/>
</dbReference>
<dbReference type="RefSeq" id="WP_311558158.1">
    <property type="nucleotide sequence ID" value="NZ_JAVREJ010000014.1"/>
</dbReference>